<feature type="compositionally biased region" description="Polar residues" evidence="1">
    <location>
        <begin position="563"/>
        <end position="573"/>
    </location>
</feature>
<keyword evidence="3" id="KW-1185">Reference proteome</keyword>
<feature type="region of interest" description="Disordered" evidence="1">
    <location>
        <begin position="190"/>
        <end position="254"/>
    </location>
</feature>
<dbReference type="AlphaFoldDB" id="S3C152"/>
<dbReference type="InterPro" id="IPR013922">
    <property type="entry name" value="Cyclin_PHO80-like"/>
</dbReference>
<dbReference type="PANTHER" id="PTHR15615">
    <property type="match status" value="1"/>
</dbReference>
<feature type="region of interest" description="Disordered" evidence="1">
    <location>
        <begin position="88"/>
        <end position="108"/>
    </location>
</feature>
<sequence length="736" mass="80279">MHAVSPVDSEENLSTSTFYNLKAPARGIDTAIFTHGVPDTGLHPGFSVSCGLRTPPGDHPGCDNGPRIAEASETFLRAKAEVKRGTTRNMGSTTYHHPSMYGRYDSSSTTSRARLVNGDYSQLPEAERKRAILSDNHASYLRVSPLSVMPIPMASKDLSPDQNSLSSMSSRTRSSDSDYAYTAFLSEARHTQSDMERQHARMARDAFGAAGSASSSSSRQSQTPSHQSHQLHQSHQSALQSAQQQVHTQRLSQTAQAQAEATAAARAVLDSMAPLVNASASAISHHTHLHNSDNDTNTNTNISMSSSQLQLSNTATNAEPPSSTPIQRLPIQVSDSESIVLVKHSLSIPRFISPEGGSLPDFVAEMTCLFWFESPQAYKNIDTIDQVPSDTWVPRLSPNAVPNASFKTWVNRMLTTTQVTQNVVLLALLFIYRLKTWNNFVHGKPGSEFRLLTVALMLGNKFLDDNTYTNRTWSDVSMLNVKEIHVMEVEFLSNMRYGLLVSKTEWDAWLVKLAKFRLFYKRASNAVLMAPNLSPARSLSSIMLSPGQQQQQQQQQQQRQGQTPSQNLSPTSVFSTATNASIPQLTAWAPQLPPTLPTLPARSAASSSAIYNMPDHLDINKSTTTTPSTYAAPSFSTPTKRMSPMNAALAAAAAASQSSPLSETFAQHMAAAAANGVHTPISHSPSIYLQQRPSPYRPIRHVHMLLNPPSSTSLQDYHQSATAGPPMLIPPPQIIT</sequence>
<feature type="region of interest" description="Disordered" evidence="1">
    <location>
        <begin position="153"/>
        <end position="176"/>
    </location>
</feature>
<feature type="region of interest" description="Disordered" evidence="1">
    <location>
        <begin position="712"/>
        <end position="736"/>
    </location>
</feature>
<accession>S3C152</accession>
<feature type="compositionally biased region" description="Polar residues" evidence="1">
    <location>
        <begin position="712"/>
        <end position="722"/>
    </location>
</feature>
<dbReference type="CDD" id="cd20557">
    <property type="entry name" value="CYCLIN_ScPCL1-like"/>
    <property type="match status" value="1"/>
</dbReference>
<dbReference type="VEuPathDB" id="FungiDB:F503_02185"/>
<dbReference type="Gene3D" id="1.10.472.10">
    <property type="entry name" value="Cyclin-like"/>
    <property type="match status" value="1"/>
</dbReference>
<feature type="compositionally biased region" description="Low complexity" evidence="1">
    <location>
        <begin position="547"/>
        <end position="562"/>
    </location>
</feature>
<reference evidence="2 3" key="1">
    <citation type="journal article" date="2013" name="BMC Genomics">
        <title>The genome and transcriptome of the pine saprophyte Ophiostoma piceae, and a comparison with the bark beetle-associated pine pathogen Grosmannia clavigera.</title>
        <authorList>
            <person name="Haridas S."/>
            <person name="Wang Y."/>
            <person name="Lim L."/>
            <person name="Massoumi Alamouti S."/>
            <person name="Jackman S."/>
            <person name="Docking R."/>
            <person name="Robertson G."/>
            <person name="Birol I."/>
            <person name="Bohlmann J."/>
            <person name="Breuil C."/>
        </authorList>
    </citation>
    <scope>NUCLEOTIDE SEQUENCE [LARGE SCALE GENOMIC DNA]</scope>
    <source>
        <strain evidence="2 3">UAMH 11346</strain>
    </source>
</reference>
<gene>
    <name evidence="2" type="ORF">F503_02185</name>
</gene>
<proteinExistence type="predicted"/>
<dbReference type="Proteomes" id="UP000016923">
    <property type="component" value="Unassembled WGS sequence"/>
</dbReference>
<dbReference type="Pfam" id="PF08613">
    <property type="entry name" value="Cyclin"/>
    <property type="match status" value="1"/>
</dbReference>
<feature type="compositionally biased region" description="Low complexity" evidence="1">
    <location>
        <begin position="622"/>
        <end position="639"/>
    </location>
</feature>
<feature type="compositionally biased region" description="Polar residues" evidence="1">
    <location>
        <begin position="308"/>
        <end position="326"/>
    </location>
</feature>
<evidence type="ECO:0000313" key="3">
    <source>
        <dbReference type="Proteomes" id="UP000016923"/>
    </source>
</evidence>
<dbReference type="PANTHER" id="PTHR15615:SF118">
    <property type="entry name" value="CYCLIN, HYPOTHETICAL (EUROFUNG)"/>
    <property type="match status" value="1"/>
</dbReference>
<feature type="region of interest" description="Disordered" evidence="1">
    <location>
        <begin position="286"/>
        <end position="327"/>
    </location>
</feature>
<organism evidence="2 3">
    <name type="scientific">Ophiostoma piceae (strain UAMH 11346)</name>
    <name type="common">Sap stain fungus</name>
    <dbReference type="NCBI Taxonomy" id="1262450"/>
    <lineage>
        <taxon>Eukaryota</taxon>
        <taxon>Fungi</taxon>
        <taxon>Dikarya</taxon>
        <taxon>Ascomycota</taxon>
        <taxon>Pezizomycotina</taxon>
        <taxon>Sordariomycetes</taxon>
        <taxon>Sordariomycetidae</taxon>
        <taxon>Ophiostomatales</taxon>
        <taxon>Ophiostomataceae</taxon>
        <taxon>Ophiostoma</taxon>
    </lineage>
</organism>
<dbReference type="STRING" id="1262450.S3C152"/>
<dbReference type="OrthoDB" id="244495at2759"/>
<feature type="region of interest" description="Disordered" evidence="1">
    <location>
        <begin position="542"/>
        <end position="573"/>
    </location>
</feature>
<dbReference type="HOGENOM" id="CLU_376864_0_0_1"/>
<evidence type="ECO:0000256" key="1">
    <source>
        <dbReference type="SAM" id="MobiDB-lite"/>
    </source>
</evidence>
<evidence type="ECO:0000313" key="2">
    <source>
        <dbReference type="EMBL" id="EPE05446.1"/>
    </source>
</evidence>
<protein>
    <submittedName>
        <fullName evidence="2">Cyclin-related protein 2</fullName>
    </submittedName>
</protein>
<dbReference type="GO" id="GO:0000307">
    <property type="term" value="C:cyclin-dependent protein kinase holoenzyme complex"/>
    <property type="evidence" value="ECO:0007669"/>
    <property type="project" value="TreeGrafter"/>
</dbReference>
<feature type="region of interest" description="Disordered" evidence="1">
    <location>
        <begin position="618"/>
        <end position="640"/>
    </location>
</feature>
<dbReference type="OMA" id="MPIPMAS"/>
<feature type="compositionally biased region" description="Low complexity" evidence="1">
    <location>
        <begin position="209"/>
        <end position="254"/>
    </location>
</feature>
<feature type="compositionally biased region" description="Low complexity" evidence="1">
    <location>
        <begin position="294"/>
        <end position="307"/>
    </location>
</feature>
<feature type="compositionally biased region" description="Basic and acidic residues" evidence="1">
    <location>
        <begin position="190"/>
        <end position="204"/>
    </location>
</feature>
<feature type="compositionally biased region" description="Pro residues" evidence="1">
    <location>
        <begin position="727"/>
        <end position="736"/>
    </location>
</feature>
<dbReference type="GO" id="GO:0019901">
    <property type="term" value="F:protein kinase binding"/>
    <property type="evidence" value="ECO:0007669"/>
    <property type="project" value="InterPro"/>
</dbReference>
<dbReference type="GO" id="GO:0005634">
    <property type="term" value="C:nucleus"/>
    <property type="evidence" value="ECO:0007669"/>
    <property type="project" value="TreeGrafter"/>
</dbReference>
<name>S3C152_OPHP1</name>
<dbReference type="eggNOG" id="ENOG502QWSP">
    <property type="taxonomic scope" value="Eukaryota"/>
</dbReference>
<dbReference type="EMBL" id="KE148156">
    <property type="protein sequence ID" value="EPE05446.1"/>
    <property type="molecule type" value="Genomic_DNA"/>
</dbReference>
<dbReference type="GO" id="GO:0016538">
    <property type="term" value="F:cyclin-dependent protein serine/threonine kinase regulator activity"/>
    <property type="evidence" value="ECO:0007669"/>
    <property type="project" value="TreeGrafter"/>
</dbReference>